<proteinExistence type="predicted"/>
<evidence type="ECO:0000256" key="2">
    <source>
        <dbReference type="SAM" id="Phobius"/>
    </source>
</evidence>
<feature type="region of interest" description="Disordered" evidence="1">
    <location>
        <begin position="148"/>
        <end position="208"/>
    </location>
</feature>
<reference evidence="3 4" key="1">
    <citation type="submission" date="2024-01" db="EMBL/GenBank/DDBJ databases">
        <authorList>
            <person name="Kunselman E."/>
        </authorList>
    </citation>
    <scope>NUCLEOTIDE SEQUENCE [LARGE SCALE GENOMIC DNA]</scope>
    <source>
        <strain evidence="3">2 abalone samples</strain>
    </source>
</reference>
<feature type="compositionally biased region" description="Polar residues" evidence="1">
    <location>
        <begin position="159"/>
        <end position="208"/>
    </location>
</feature>
<dbReference type="RefSeq" id="WP_338363341.1">
    <property type="nucleotide sequence ID" value="NZ_CAWVOK010000003.1"/>
</dbReference>
<comment type="caution">
    <text evidence="3">The sequence shown here is derived from an EMBL/GenBank/DDBJ whole genome shotgun (WGS) entry which is preliminary data.</text>
</comment>
<protein>
    <submittedName>
        <fullName evidence="3">Uncharacterized protein</fullName>
    </submittedName>
</protein>
<feature type="transmembrane region" description="Helical" evidence="2">
    <location>
        <begin position="88"/>
        <end position="107"/>
    </location>
</feature>
<evidence type="ECO:0000313" key="4">
    <source>
        <dbReference type="Proteomes" id="UP001314181"/>
    </source>
</evidence>
<keyword evidence="2" id="KW-0472">Membrane</keyword>
<feature type="transmembrane region" description="Helical" evidence="2">
    <location>
        <begin position="36"/>
        <end position="58"/>
    </location>
</feature>
<keyword evidence="2" id="KW-1133">Transmembrane helix</keyword>
<evidence type="ECO:0000256" key="1">
    <source>
        <dbReference type="SAM" id="MobiDB-lite"/>
    </source>
</evidence>
<organism evidence="3 4">
    <name type="scientific">Candidatus Xenohaliotis californiensis</name>
    <dbReference type="NCBI Taxonomy" id="84677"/>
    <lineage>
        <taxon>Bacteria</taxon>
        <taxon>Pseudomonadati</taxon>
        <taxon>Pseudomonadota</taxon>
        <taxon>Alphaproteobacteria</taxon>
        <taxon>Rickettsiales</taxon>
        <taxon>Anaplasmataceae</taxon>
        <taxon>Candidatus Xenohaliotis</taxon>
    </lineage>
</organism>
<gene>
    <name evidence="3" type="ORF">CAXC1_120042</name>
</gene>
<accession>A0ABM9N703</accession>
<dbReference type="Proteomes" id="UP001314181">
    <property type="component" value="Unassembled WGS sequence"/>
</dbReference>
<keyword evidence="2" id="KW-0812">Transmembrane</keyword>
<evidence type="ECO:0000313" key="3">
    <source>
        <dbReference type="EMBL" id="CAK8162360.1"/>
    </source>
</evidence>
<keyword evidence="4" id="KW-1185">Reference proteome</keyword>
<sequence length="208" mass="22675">MHKKSMKFRAYIFPASIMLGIALAMAESILMITPLSIFLLIPKITIIAFAGIGGSILINKTIGYIDQRYDAERQTTEKKQPNKHISSYVMTGIFSAAAATVVTFVFVSGLMNLMVTTTAAFGFFNVSCSAIEWVRDIGFVQKLFSANNPSKQQDEEKTTMQQSEKTQKKTTAAESTQGNETTTMTSNAQSVPLNGMSIEQTQAAAMTA</sequence>
<feature type="transmembrane region" description="Helical" evidence="2">
    <location>
        <begin position="113"/>
        <end position="134"/>
    </location>
</feature>
<dbReference type="EMBL" id="CAWVOK010000003">
    <property type="protein sequence ID" value="CAK8162360.1"/>
    <property type="molecule type" value="Genomic_DNA"/>
</dbReference>
<name>A0ABM9N703_9RICK</name>